<dbReference type="AlphaFoldDB" id="A0A1Q6DVE0"/>
<proteinExistence type="predicted"/>
<dbReference type="InterPro" id="IPR025139">
    <property type="entry name" value="DUF4062"/>
</dbReference>
<dbReference type="Pfam" id="PF13271">
    <property type="entry name" value="DUF4062"/>
    <property type="match status" value="1"/>
</dbReference>
<dbReference type="Gene3D" id="3.40.50.450">
    <property type="match status" value="1"/>
</dbReference>
<comment type="caution">
    <text evidence="2">The sequence shown here is derived from an EMBL/GenBank/DDBJ whole genome shotgun (WGS) entry which is preliminary data.</text>
</comment>
<dbReference type="STRING" id="1903181.BTN85_0796"/>
<name>A0A1Q6DVE0_METT1</name>
<evidence type="ECO:0000259" key="1">
    <source>
        <dbReference type="Pfam" id="PF13271"/>
    </source>
</evidence>
<reference evidence="2" key="1">
    <citation type="submission" date="2016-12" db="EMBL/GenBank/DDBJ databases">
        <title>Discovery of methanogenic haloarchaea.</title>
        <authorList>
            <person name="Sorokin D.Y."/>
            <person name="Makarova K.S."/>
            <person name="Abbas B."/>
            <person name="Ferrer M."/>
            <person name="Golyshin P.N."/>
        </authorList>
    </citation>
    <scope>NUCLEOTIDE SEQUENCE [LARGE SCALE GENOMIC DNA]</scope>
    <source>
        <strain evidence="2">HMET1</strain>
    </source>
</reference>
<evidence type="ECO:0000313" key="3">
    <source>
        <dbReference type="Proteomes" id="UP000185744"/>
    </source>
</evidence>
<evidence type="ECO:0000313" key="2">
    <source>
        <dbReference type="EMBL" id="OKY78308.1"/>
    </source>
</evidence>
<dbReference type="Proteomes" id="UP000185744">
    <property type="component" value="Unassembled WGS sequence"/>
</dbReference>
<dbReference type="EMBL" id="MSDW01000001">
    <property type="protein sequence ID" value="OKY78308.1"/>
    <property type="molecule type" value="Genomic_DNA"/>
</dbReference>
<accession>A0A1Q6DVE0</accession>
<dbReference type="InParanoid" id="A0A1Q6DVE0"/>
<organism evidence="2 3">
    <name type="scientific">Methanohalarchaeum thermophilum</name>
    <dbReference type="NCBI Taxonomy" id="1903181"/>
    <lineage>
        <taxon>Archaea</taxon>
        <taxon>Methanobacteriati</taxon>
        <taxon>Methanobacteriota</taxon>
        <taxon>Methanonatronarchaeia</taxon>
        <taxon>Methanonatronarchaeales</taxon>
        <taxon>Methanonatronarchaeaceae</taxon>
        <taxon>Candidatus Methanohalarchaeum</taxon>
    </lineage>
</organism>
<keyword evidence="3" id="KW-1185">Reference proteome</keyword>
<feature type="domain" description="DUF4062" evidence="1">
    <location>
        <begin position="6"/>
        <end position="67"/>
    </location>
</feature>
<gene>
    <name evidence="2" type="ORF">BTN85_0796</name>
</gene>
<sequence>MNQKLKVFISSSFKLKDERSIAKSTIENKIEFLDFSFEEIGANSIPPMKVCLERVKESDVYVGILSKELTDPTKKEFKIAKENQIPQLLYIRETSDRKNEMKDFLNKIKDSYTYYKFEDVKEFQEQLKRDLGSFLLEKFYDLRQLEGSLSREQINEIYRNYGGNNYYE</sequence>
<protein>
    <recommendedName>
        <fullName evidence="1">DUF4062 domain-containing protein</fullName>
    </recommendedName>
</protein>